<dbReference type="EMBL" id="JAFJZZ010000003">
    <property type="protein sequence ID" value="MBN7773523.1"/>
    <property type="molecule type" value="Genomic_DNA"/>
</dbReference>
<reference evidence="3" key="1">
    <citation type="submission" date="2021-02" db="EMBL/GenBank/DDBJ databases">
        <title>Abyssanaerobacter marinus gen.nov., sp., nov, anaerobic bacterium isolated from the Onnuri vent field of Indian Ocean and suggestion of Mogibacteriaceae fam. nov., and proposal of reclassification of ambiguous this family's genus member.</title>
        <authorList>
            <person name="Kim Y.J."/>
            <person name="Yang J.-A."/>
        </authorList>
    </citation>
    <scope>NUCLEOTIDE SEQUENCE</scope>
    <source>
        <strain evidence="3">DSM 2634</strain>
    </source>
</reference>
<sequence length="246" mass="27237">MTTTNPDLLKDIKQQNDYCGVTACHTSGITGKGVIVWDMESYPGSKEHGAKTTQRILDAAPDATVICASPNIVMSETEVKTATVLSDGVMYEMEDFIRKYNIKILTRSVGGSFCQGTASYNFWKTLQDKYRLIILNSMGNEGDEQKTKDDRIAIMVGACGLIKGKPKRDQYSSTGIDIDFIDFRGWDSGTSFSTPYLAGKAALLAQVYSDITHQEAYEYFKANSEDIQKQGFNIYTGYGLPIMRNG</sequence>
<protein>
    <submittedName>
        <fullName evidence="3">S8/S53 family peptidase</fullName>
    </submittedName>
</protein>
<comment type="similarity">
    <text evidence="1">Belongs to the peptidase S8 family.</text>
</comment>
<dbReference type="PROSITE" id="PS51892">
    <property type="entry name" value="SUBTILASE"/>
    <property type="match status" value="1"/>
</dbReference>
<dbReference type="SUPFAM" id="SSF52743">
    <property type="entry name" value="Subtilisin-like"/>
    <property type="match status" value="1"/>
</dbReference>
<dbReference type="RefSeq" id="WP_206582356.1">
    <property type="nucleotide sequence ID" value="NZ_JAFJZZ010000003.1"/>
</dbReference>
<evidence type="ECO:0000256" key="1">
    <source>
        <dbReference type="PROSITE-ProRule" id="PRU01240"/>
    </source>
</evidence>
<dbReference type="GO" id="GO:0004252">
    <property type="term" value="F:serine-type endopeptidase activity"/>
    <property type="evidence" value="ECO:0007669"/>
    <property type="project" value="InterPro"/>
</dbReference>
<keyword evidence="4" id="KW-1185">Reference proteome</keyword>
<dbReference type="GO" id="GO:0006508">
    <property type="term" value="P:proteolysis"/>
    <property type="evidence" value="ECO:0007669"/>
    <property type="project" value="InterPro"/>
</dbReference>
<comment type="caution">
    <text evidence="3">The sequence shown here is derived from an EMBL/GenBank/DDBJ whole genome shotgun (WGS) entry which is preliminary data.</text>
</comment>
<comment type="caution">
    <text evidence="1">Lacks conserved residue(s) required for the propagation of feature annotation.</text>
</comment>
<dbReference type="CDD" id="cd00306">
    <property type="entry name" value="Peptidases_S8_S53"/>
    <property type="match status" value="1"/>
</dbReference>
<dbReference type="InterPro" id="IPR036852">
    <property type="entry name" value="Peptidase_S8/S53_dom_sf"/>
</dbReference>
<evidence type="ECO:0000259" key="2">
    <source>
        <dbReference type="Pfam" id="PF00082"/>
    </source>
</evidence>
<dbReference type="InterPro" id="IPR000209">
    <property type="entry name" value="Peptidase_S8/S53_dom"/>
</dbReference>
<dbReference type="Gene3D" id="3.40.50.200">
    <property type="entry name" value="Peptidase S8/S53 domain"/>
    <property type="match status" value="1"/>
</dbReference>
<gene>
    <name evidence="3" type="ORF">JYB65_09125</name>
</gene>
<organism evidence="3 4">
    <name type="scientific">Clostridium aminobutyricum</name>
    <dbReference type="NCBI Taxonomy" id="33953"/>
    <lineage>
        <taxon>Bacteria</taxon>
        <taxon>Bacillati</taxon>
        <taxon>Bacillota</taxon>
        <taxon>Clostridia</taxon>
        <taxon>Eubacteriales</taxon>
        <taxon>Clostridiaceae</taxon>
        <taxon>Clostridium</taxon>
    </lineage>
</organism>
<proteinExistence type="inferred from homology"/>
<dbReference type="Proteomes" id="UP000664545">
    <property type="component" value="Unassembled WGS sequence"/>
</dbReference>
<evidence type="ECO:0000313" key="4">
    <source>
        <dbReference type="Proteomes" id="UP000664545"/>
    </source>
</evidence>
<feature type="domain" description="Peptidase S8/S53" evidence="2">
    <location>
        <begin position="187"/>
        <end position="239"/>
    </location>
</feature>
<dbReference type="Pfam" id="PF00082">
    <property type="entry name" value="Peptidase_S8"/>
    <property type="match status" value="1"/>
</dbReference>
<evidence type="ECO:0000313" key="3">
    <source>
        <dbReference type="EMBL" id="MBN7773523.1"/>
    </source>
</evidence>
<dbReference type="AlphaFoldDB" id="A0A939DA47"/>
<accession>A0A939DA47</accession>
<name>A0A939DA47_CLOAM</name>